<feature type="coiled-coil region" evidence="4">
    <location>
        <begin position="686"/>
        <end position="872"/>
    </location>
</feature>
<feature type="compositionally biased region" description="Basic and acidic residues" evidence="5">
    <location>
        <begin position="399"/>
        <end position="437"/>
    </location>
</feature>
<dbReference type="EMBL" id="MKKU01000197">
    <property type="protein sequence ID" value="RNF19716.1"/>
    <property type="molecule type" value="Genomic_DNA"/>
</dbReference>
<accession>A0A3R7S2D0</accession>
<reference evidence="6 7" key="1">
    <citation type="journal article" date="2018" name="BMC Genomics">
        <title>Genomic comparison of Trypanosoma conorhini and Trypanosoma rangeli to Trypanosoma cruzi strains of high and low virulence.</title>
        <authorList>
            <person name="Bradwell K.R."/>
            <person name="Koparde V.N."/>
            <person name="Matveyev A.V."/>
            <person name="Serrano M.G."/>
            <person name="Alves J.M."/>
            <person name="Parikh H."/>
            <person name="Huang B."/>
            <person name="Lee V."/>
            <person name="Espinosa-Alvarez O."/>
            <person name="Ortiz P.A."/>
            <person name="Costa-Martins A.G."/>
            <person name="Teixeira M.M."/>
            <person name="Buck G.A."/>
        </authorList>
    </citation>
    <scope>NUCLEOTIDE SEQUENCE [LARGE SCALE GENOMIC DNA]</scope>
    <source>
        <strain evidence="6 7">025E</strain>
    </source>
</reference>
<comment type="subcellular location">
    <subcellularLocation>
        <location evidence="1">Golgi apparatus</location>
    </subcellularLocation>
</comment>
<dbReference type="GeneID" id="40317642"/>
<proteinExistence type="predicted"/>
<dbReference type="RefSeq" id="XP_029228948.1">
    <property type="nucleotide sequence ID" value="XM_029370944.1"/>
</dbReference>
<evidence type="ECO:0008006" key="8">
    <source>
        <dbReference type="Google" id="ProtNLM"/>
    </source>
</evidence>
<evidence type="ECO:0000313" key="7">
    <source>
        <dbReference type="Proteomes" id="UP000284403"/>
    </source>
</evidence>
<name>A0A3R7S2D0_9TRYP</name>
<feature type="coiled-coil region" evidence="4">
    <location>
        <begin position="498"/>
        <end position="610"/>
    </location>
</feature>
<comment type="caution">
    <text evidence="6">The sequence shown here is derived from an EMBL/GenBank/DDBJ whole genome shotgun (WGS) entry which is preliminary data.</text>
</comment>
<dbReference type="GO" id="GO:0031267">
    <property type="term" value="F:small GTPase binding"/>
    <property type="evidence" value="ECO:0007669"/>
    <property type="project" value="TreeGrafter"/>
</dbReference>
<keyword evidence="2" id="KW-0333">Golgi apparatus</keyword>
<feature type="region of interest" description="Disordered" evidence="5">
    <location>
        <begin position="399"/>
        <end position="439"/>
    </location>
</feature>
<dbReference type="PANTHER" id="PTHR18921">
    <property type="entry name" value="MYOSIN HEAVY CHAIN - RELATED"/>
    <property type="match status" value="1"/>
</dbReference>
<dbReference type="PANTHER" id="PTHR18921:SF2">
    <property type="entry name" value="THYROID RECEPTOR-INTERACTING PROTEIN 11"/>
    <property type="match status" value="1"/>
</dbReference>
<organism evidence="6 7">
    <name type="scientific">Trypanosoma conorhini</name>
    <dbReference type="NCBI Taxonomy" id="83891"/>
    <lineage>
        <taxon>Eukaryota</taxon>
        <taxon>Discoba</taxon>
        <taxon>Euglenozoa</taxon>
        <taxon>Kinetoplastea</taxon>
        <taxon>Metakinetoplastina</taxon>
        <taxon>Trypanosomatida</taxon>
        <taxon>Trypanosomatidae</taxon>
        <taxon>Trypanosoma</taxon>
    </lineage>
</organism>
<feature type="compositionally biased region" description="Low complexity" evidence="5">
    <location>
        <begin position="99"/>
        <end position="108"/>
    </location>
</feature>
<feature type="coiled-coil region" evidence="4">
    <location>
        <begin position="155"/>
        <end position="302"/>
    </location>
</feature>
<feature type="region of interest" description="Disordered" evidence="5">
    <location>
        <begin position="23"/>
        <end position="149"/>
    </location>
</feature>
<keyword evidence="3 4" id="KW-0175">Coiled coil</keyword>
<dbReference type="Proteomes" id="UP000284403">
    <property type="component" value="Unassembled WGS sequence"/>
</dbReference>
<sequence>MWSHWSDVTKKIRDIAAEIAQPINEDVEGAQEEVRPAGRGTAGPRQVTRAAAHGFRAPPAGNDSLHEQSSNSSTLRPAGYPAPPVRRAAASDVSMSPPSRLSTSTARESSSERNVLSANAAPGEPPQTPCREAAVAPAQATPSPAGPRNWGEMMRRSGEQDVAELQLQLQRLSAEKRQMEQQVLAYQEEVAETHRKTVAYYEQKMVTLQQGINSETALKEELAGKLSEREKECGELQCEVQALRKEVDRLTQAAAMMKVAHDEVKKELAYREEECLDTRQQIESLQDMHDALLERVERAEENKGKTPVASVAVAPPAAHAGTDVASSMAASDVTVPDLCRRIEELQEEKLLLTREKEQMAALLQEERRSHRATVEERDRILSHDREQAQRLAELVQRLENDRRQQRENDMAAEEERRGRRLTRQEESAEETVRKTEADAAAGNEAWERVVASLRAEVGALRSQLEAAKQEGEAAVHRVEVALGEKHAQELASFRAQGERSAHDTLEELQRELAAAQQQARDADGEREKLQEEVQRLHNRLKEAQSNAEALSGKLTTAEANVEALQCSLQEARRATEGHEASVVSALTARRKELEASSARTAELMQQLEHTITDCLVRADTDLPPSRDGAWASFSDKLTLLASEFNRLFNANQKAAQLQKEWERTYEQARGVNATLSQQVNEAWKTIGKLREDLSLREQSIAKLKQQMQAESQLHRDAQHALASVTNELQTLKEEKKAWESRIGLSSSGESTHQEQLAALAAEVETLRRTLQDRDEELSQAQRSLETLQQVLETFSKNKTRDVEELTADMQVEIDQMRSQLLEAEARQQHHQEDIDAIVASHRREMAAKNLEITSLHRKHAELRKALEETARQLNGTTMIDKRVISHLTVNFIHAFVGQRREADEMLKVLSGLLNWDEEMQERAGLLPGPSNPKPGHQGKRGGLIGGLVKSVWGGPARTAPKGAGDSVSSPSIAELWVEFLMRESEAGETRGDVAPADASATASASQTEEVAPVEGN</sequence>
<protein>
    <recommendedName>
        <fullName evidence="8">GRIP domain-containing protein</fullName>
    </recommendedName>
</protein>
<dbReference type="GO" id="GO:0007030">
    <property type="term" value="P:Golgi organization"/>
    <property type="evidence" value="ECO:0007669"/>
    <property type="project" value="TreeGrafter"/>
</dbReference>
<evidence type="ECO:0000256" key="5">
    <source>
        <dbReference type="SAM" id="MobiDB-lite"/>
    </source>
</evidence>
<feature type="region of interest" description="Disordered" evidence="5">
    <location>
        <begin position="986"/>
        <end position="1016"/>
    </location>
</feature>
<dbReference type="GO" id="GO:0006888">
    <property type="term" value="P:endoplasmic reticulum to Golgi vesicle-mediated transport"/>
    <property type="evidence" value="ECO:0007669"/>
    <property type="project" value="TreeGrafter"/>
</dbReference>
<dbReference type="GO" id="GO:0005794">
    <property type="term" value="C:Golgi apparatus"/>
    <property type="evidence" value="ECO:0007669"/>
    <property type="project" value="UniProtKB-SubCell"/>
</dbReference>
<evidence type="ECO:0000256" key="2">
    <source>
        <dbReference type="ARBA" id="ARBA00023034"/>
    </source>
</evidence>
<dbReference type="AlphaFoldDB" id="A0A3R7S2D0"/>
<gene>
    <name evidence="6" type="ORF">Tco025E_04031</name>
</gene>
<feature type="region of interest" description="Disordered" evidence="5">
    <location>
        <begin position="923"/>
        <end position="944"/>
    </location>
</feature>
<evidence type="ECO:0000256" key="1">
    <source>
        <dbReference type="ARBA" id="ARBA00004555"/>
    </source>
</evidence>
<evidence type="ECO:0000256" key="4">
    <source>
        <dbReference type="SAM" id="Coils"/>
    </source>
</evidence>
<keyword evidence="7" id="KW-1185">Reference proteome</keyword>
<evidence type="ECO:0000256" key="3">
    <source>
        <dbReference type="ARBA" id="ARBA00023054"/>
    </source>
</evidence>
<feature type="compositionally biased region" description="Low complexity" evidence="5">
    <location>
        <begin position="992"/>
        <end position="1010"/>
    </location>
</feature>
<evidence type="ECO:0000313" key="6">
    <source>
        <dbReference type="EMBL" id="RNF19716.1"/>
    </source>
</evidence>
<dbReference type="OrthoDB" id="425925at2759"/>